<reference evidence="2" key="1">
    <citation type="submission" date="2020-07" db="EMBL/GenBank/DDBJ databases">
        <authorList>
            <person name="Nazaruddin N."/>
        </authorList>
    </citation>
    <scope>NUCLEOTIDE SEQUENCE</scope>
</reference>
<dbReference type="InterPro" id="IPR008974">
    <property type="entry name" value="TRAF-like"/>
</dbReference>
<evidence type="ECO:0000313" key="2">
    <source>
        <dbReference type="EMBL" id="CAD1468928.1"/>
    </source>
</evidence>
<evidence type="ECO:0000256" key="1">
    <source>
        <dbReference type="SAM" id="MobiDB-lite"/>
    </source>
</evidence>
<dbReference type="Proteomes" id="UP000752696">
    <property type="component" value="Unassembled WGS sequence"/>
</dbReference>
<protein>
    <recommendedName>
        <fullName evidence="4">MATH domain-containing protein</fullName>
    </recommendedName>
</protein>
<dbReference type="Gene3D" id="2.60.210.10">
    <property type="entry name" value="Apoptosis, Tumor Necrosis Factor Receptor Associated Protein 2, Chain A"/>
    <property type="match status" value="1"/>
</dbReference>
<sequence>MALLYRFAQLPDSSSTRVFSFVVTRSVIRDPERDVTSKELICGFQRWSVAFSRGNKFTYEAPAQGNRNYISVSDLYNRNFADTNGEFQLELSMANVRTVYMTDLKMPSSTFSAGQSKPNKLETDYFPFGGFDWNLVIYPQGNKEVEGYRGHDAGISVYLMRMSGFDHRCRVKYSVALGEGNRRIDSGQLEDLSAAEQCGLGWHTQAKWSEIAHKGVLRVSLEMMEARTICEVAVQARGPSDLPTTPCYDRDNQAWMIQADLNSDTVRLHFIYKDIHNVPRNHLRLVVLAERISRFVDYDGRNLISLVASVPELVGVSASGRGADQPTGCPVQSLLRARVHGRGHHHGDESRHERGEGESLPVPHGQGAAEDPAGVERELPTVPGDLSQVRRRLPHPQSADETGDHLAASGELQPGEAAVQLSKEPGQPKSARSSVGRSDSGSDCGNDRYTGYYLGYVGQAAHKTRRTTFWETLTGLVCSLGALASRAAKMATRRGEPL</sequence>
<accession>A0A6V7GYV0</accession>
<dbReference type="EMBL" id="CAJDYZ010001517">
    <property type="protein sequence ID" value="CAD1468928.1"/>
    <property type="molecule type" value="Genomic_DNA"/>
</dbReference>
<dbReference type="CDD" id="cd00121">
    <property type="entry name" value="MATH"/>
    <property type="match status" value="1"/>
</dbReference>
<dbReference type="InterPro" id="IPR002083">
    <property type="entry name" value="MATH/TRAF_dom"/>
</dbReference>
<dbReference type="AlphaFoldDB" id="A0A6V7GYV0"/>
<gene>
    <name evidence="2" type="ORF">MHI_LOCUS86050</name>
</gene>
<name>A0A6V7GYV0_9HYME</name>
<feature type="compositionally biased region" description="Basic and acidic residues" evidence="1">
    <location>
        <begin position="346"/>
        <end position="357"/>
    </location>
</feature>
<feature type="region of interest" description="Disordered" evidence="1">
    <location>
        <begin position="340"/>
        <end position="444"/>
    </location>
</feature>
<keyword evidence="3" id="KW-1185">Reference proteome</keyword>
<dbReference type="SUPFAM" id="SSF49599">
    <property type="entry name" value="TRAF domain-like"/>
    <property type="match status" value="1"/>
</dbReference>
<proteinExistence type="predicted"/>
<organism evidence="2 3">
    <name type="scientific">Heterotrigona itama</name>
    <dbReference type="NCBI Taxonomy" id="395501"/>
    <lineage>
        <taxon>Eukaryota</taxon>
        <taxon>Metazoa</taxon>
        <taxon>Ecdysozoa</taxon>
        <taxon>Arthropoda</taxon>
        <taxon>Hexapoda</taxon>
        <taxon>Insecta</taxon>
        <taxon>Pterygota</taxon>
        <taxon>Neoptera</taxon>
        <taxon>Endopterygota</taxon>
        <taxon>Hymenoptera</taxon>
        <taxon>Apocrita</taxon>
        <taxon>Aculeata</taxon>
        <taxon>Apoidea</taxon>
        <taxon>Anthophila</taxon>
        <taxon>Apidae</taxon>
        <taxon>Heterotrigona</taxon>
    </lineage>
</organism>
<evidence type="ECO:0008006" key="4">
    <source>
        <dbReference type="Google" id="ProtNLM"/>
    </source>
</evidence>
<comment type="caution">
    <text evidence="2">The sequence shown here is derived from an EMBL/GenBank/DDBJ whole genome shotgun (WGS) entry which is preliminary data.</text>
</comment>
<feature type="compositionally biased region" description="Low complexity" evidence="1">
    <location>
        <begin position="430"/>
        <end position="443"/>
    </location>
</feature>
<dbReference type="OrthoDB" id="10035275at2759"/>
<evidence type="ECO:0000313" key="3">
    <source>
        <dbReference type="Proteomes" id="UP000752696"/>
    </source>
</evidence>